<sequence>MVVRIGNIIGYMLVVLGFCELFPIVVALSTGEHSLILPFFISALFTVFVGGALYLSFQNPQDRASRHEVILVMVVIWLGVPLFASLPFMITGFMTKLTDAYFEATSALTTTGSSLVVNLDLVPQTILFWRAFLQWIGGVLVFSMAVAILPLSSIGGLSLFRSVLPHGEGDDLLARIRYAFTPLFKVYLMMTVACILLLVLSGMGGFEAMLLSMATLSSGGFTSQGMAGGNMMRGITEFILMPFMLFAATNMTFHWAFLQRGRVKLYRQDPEIRHFYYILMVAVLFIFLSLVTVEELSDVGVWDKIRIALFTAVSSISTTGFLPDQATRLPLAVVVICMILLFIGGTTGSTAGGFKILRINIMKRLADKEISRLTHPSGVTPVTFGDQVVRNDTMVSIWALLFLFIAALAVVTIIYGSLGYSLQTSFGLSGTSLFSAGGLIPVISPDFVGYHSLSYAAKWVSSFTMILGRLEVIAILVLFMPSFWKN</sequence>
<evidence type="ECO:0000256" key="4">
    <source>
        <dbReference type="ARBA" id="ARBA00022475"/>
    </source>
</evidence>
<keyword evidence="5 9" id="KW-0812">Transmembrane</keyword>
<evidence type="ECO:0000313" key="10">
    <source>
        <dbReference type="EMBL" id="PHZ86160.1"/>
    </source>
</evidence>
<keyword evidence="3" id="KW-0813">Transport</keyword>
<comment type="caution">
    <text evidence="10">The sequence shown here is derived from an EMBL/GenBank/DDBJ whole genome shotgun (WGS) entry which is preliminary data.</text>
</comment>
<keyword evidence="11" id="KW-1185">Reference proteome</keyword>
<organism evidence="10 11">
    <name type="scientific">Paremcibacter congregatus</name>
    <dbReference type="NCBI Taxonomy" id="2043170"/>
    <lineage>
        <taxon>Bacteria</taxon>
        <taxon>Pseudomonadati</taxon>
        <taxon>Pseudomonadota</taxon>
        <taxon>Alphaproteobacteria</taxon>
        <taxon>Emcibacterales</taxon>
        <taxon>Emcibacteraceae</taxon>
        <taxon>Paremcibacter</taxon>
    </lineage>
</organism>
<dbReference type="InParanoid" id="A0A2G4YV96"/>
<dbReference type="RefSeq" id="WP_099471744.1">
    <property type="nucleotide sequence ID" value="NZ_CP041025.1"/>
</dbReference>
<feature type="transmembrane region" description="Helical" evidence="9">
    <location>
        <begin position="127"/>
        <end position="151"/>
    </location>
</feature>
<dbReference type="EMBL" id="PDEM01000009">
    <property type="protein sequence ID" value="PHZ86160.1"/>
    <property type="molecule type" value="Genomic_DNA"/>
</dbReference>
<dbReference type="GO" id="GO:0005886">
    <property type="term" value="C:plasma membrane"/>
    <property type="evidence" value="ECO:0007669"/>
    <property type="project" value="UniProtKB-SubCell"/>
</dbReference>
<dbReference type="Pfam" id="PF02386">
    <property type="entry name" value="TrkH"/>
    <property type="match status" value="1"/>
</dbReference>
<comment type="similarity">
    <text evidence="2">Belongs to the TrkH potassium transport family.</text>
</comment>
<reference evidence="10 11" key="1">
    <citation type="submission" date="2017-10" db="EMBL/GenBank/DDBJ databases">
        <title>Frigbacter circumglobatus gen. nov. sp. nov., isolated from sediment cultured in situ.</title>
        <authorList>
            <person name="Zhao Z."/>
        </authorList>
    </citation>
    <scope>NUCLEOTIDE SEQUENCE [LARGE SCALE GENOMIC DNA]</scope>
    <source>
        <strain evidence="10 11">ZYL</strain>
    </source>
</reference>
<dbReference type="OrthoDB" id="9810952at2"/>
<accession>A0A2G4YV96</accession>
<dbReference type="GO" id="GO:0008324">
    <property type="term" value="F:monoatomic cation transmembrane transporter activity"/>
    <property type="evidence" value="ECO:0007669"/>
    <property type="project" value="InterPro"/>
</dbReference>
<dbReference type="PANTHER" id="PTHR32024">
    <property type="entry name" value="TRK SYSTEM POTASSIUM UPTAKE PROTEIN TRKG-RELATED"/>
    <property type="match status" value="1"/>
</dbReference>
<name>A0A2G4YV96_9PROT</name>
<feature type="transmembrane region" description="Helical" evidence="9">
    <location>
        <begin position="35"/>
        <end position="57"/>
    </location>
</feature>
<dbReference type="PANTHER" id="PTHR32024:SF2">
    <property type="entry name" value="TRK SYSTEM POTASSIUM UPTAKE PROTEIN TRKG-RELATED"/>
    <property type="match status" value="1"/>
</dbReference>
<keyword evidence="7" id="KW-0406">Ion transport</keyword>
<comment type="subcellular location">
    <subcellularLocation>
        <location evidence="1">Cell membrane</location>
        <topology evidence="1">Multi-pass membrane protein</topology>
    </subcellularLocation>
</comment>
<dbReference type="InterPro" id="IPR003445">
    <property type="entry name" value="Cat_transpt"/>
</dbReference>
<feature type="transmembrane region" description="Helical" evidence="9">
    <location>
        <begin position="186"/>
        <end position="211"/>
    </location>
</feature>
<proteinExistence type="inferred from homology"/>
<evidence type="ECO:0000256" key="5">
    <source>
        <dbReference type="ARBA" id="ARBA00022692"/>
    </source>
</evidence>
<dbReference type="GO" id="GO:0030001">
    <property type="term" value="P:metal ion transport"/>
    <property type="evidence" value="ECO:0007669"/>
    <property type="project" value="UniProtKB-ARBA"/>
</dbReference>
<evidence type="ECO:0000256" key="7">
    <source>
        <dbReference type="ARBA" id="ARBA00023065"/>
    </source>
</evidence>
<evidence type="ECO:0000256" key="8">
    <source>
        <dbReference type="ARBA" id="ARBA00023136"/>
    </source>
</evidence>
<gene>
    <name evidence="10" type="ORF">CRD36_05690</name>
</gene>
<feature type="transmembrane region" description="Helical" evidence="9">
    <location>
        <begin position="69"/>
        <end position="90"/>
    </location>
</feature>
<keyword evidence="6 9" id="KW-1133">Transmembrane helix</keyword>
<feature type="transmembrane region" description="Helical" evidence="9">
    <location>
        <begin position="231"/>
        <end position="253"/>
    </location>
</feature>
<feature type="transmembrane region" description="Helical" evidence="9">
    <location>
        <begin position="329"/>
        <end position="348"/>
    </location>
</feature>
<evidence type="ECO:0008006" key="12">
    <source>
        <dbReference type="Google" id="ProtNLM"/>
    </source>
</evidence>
<dbReference type="Proteomes" id="UP000229730">
    <property type="component" value="Unassembled WGS sequence"/>
</dbReference>
<evidence type="ECO:0000256" key="9">
    <source>
        <dbReference type="SAM" id="Phobius"/>
    </source>
</evidence>
<evidence type="ECO:0000256" key="6">
    <source>
        <dbReference type="ARBA" id="ARBA00022989"/>
    </source>
</evidence>
<feature type="transmembrane region" description="Helical" evidence="9">
    <location>
        <begin position="274"/>
        <end position="293"/>
    </location>
</feature>
<feature type="transmembrane region" description="Helical" evidence="9">
    <location>
        <begin position="9"/>
        <end position="29"/>
    </location>
</feature>
<evidence type="ECO:0000256" key="3">
    <source>
        <dbReference type="ARBA" id="ARBA00022448"/>
    </source>
</evidence>
<protein>
    <recommendedName>
        <fullName evidence="12">Trk system potassium uptake protein</fullName>
    </recommendedName>
</protein>
<dbReference type="AlphaFoldDB" id="A0A2G4YV96"/>
<feature type="transmembrane region" description="Helical" evidence="9">
    <location>
        <begin position="397"/>
        <end position="418"/>
    </location>
</feature>
<feature type="transmembrane region" description="Helical" evidence="9">
    <location>
        <begin position="463"/>
        <end position="484"/>
    </location>
</feature>
<evidence type="ECO:0000313" key="11">
    <source>
        <dbReference type="Proteomes" id="UP000229730"/>
    </source>
</evidence>
<evidence type="ECO:0000256" key="1">
    <source>
        <dbReference type="ARBA" id="ARBA00004651"/>
    </source>
</evidence>
<evidence type="ECO:0000256" key="2">
    <source>
        <dbReference type="ARBA" id="ARBA00009137"/>
    </source>
</evidence>
<keyword evidence="4" id="KW-1003">Cell membrane</keyword>
<keyword evidence="8 9" id="KW-0472">Membrane</keyword>